<protein>
    <recommendedName>
        <fullName evidence="3">Ribosome maturation factor RimP</fullName>
    </recommendedName>
</protein>
<dbReference type="PANTHER" id="PTHR33867">
    <property type="entry name" value="RIBOSOME MATURATION FACTOR RIMP"/>
    <property type="match status" value="1"/>
</dbReference>
<evidence type="ECO:0000256" key="2">
    <source>
        <dbReference type="ARBA" id="ARBA00022517"/>
    </source>
</evidence>
<proteinExistence type="inferred from homology"/>
<evidence type="ECO:0000256" key="3">
    <source>
        <dbReference type="HAMAP-Rule" id="MF_01077"/>
    </source>
</evidence>
<keyword evidence="2 3" id="KW-0690">Ribosome biogenesis</keyword>
<dbReference type="GO" id="GO:0005829">
    <property type="term" value="C:cytosol"/>
    <property type="evidence" value="ECO:0007669"/>
    <property type="project" value="TreeGrafter"/>
</dbReference>
<dbReference type="Pfam" id="PF02576">
    <property type="entry name" value="RimP_N"/>
    <property type="match status" value="1"/>
</dbReference>
<dbReference type="GO" id="GO:0006412">
    <property type="term" value="P:translation"/>
    <property type="evidence" value="ECO:0007669"/>
    <property type="project" value="TreeGrafter"/>
</dbReference>
<organism evidence="6 7">
    <name type="scientific">Pseudidiomarina taiwanensis</name>
    <dbReference type="NCBI Taxonomy" id="337250"/>
    <lineage>
        <taxon>Bacteria</taxon>
        <taxon>Pseudomonadati</taxon>
        <taxon>Pseudomonadota</taxon>
        <taxon>Gammaproteobacteria</taxon>
        <taxon>Alteromonadales</taxon>
        <taxon>Idiomarinaceae</taxon>
        <taxon>Pseudidiomarina</taxon>
    </lineage>
</organism>
<reference evidence="6 7" key="1">
    <citation type="journal article" date="2011" name="Front. Microbiol.">
        <title>Genomic signatures of strain selection and enhancement in Bacillus atrophaeus var. globigii, a historical biowarfare simulant.</title>
        <authorList>
            <person name="Gibbons H.S."/>
            <person name="Broomall S.M."/>
            <person name="McNew L.A."/>
            <person name="Daligault H."/>
            <person name="Chapman C."/>
            <person name="Bruce D."/>
            <person name="Karavis M."/>
            <person name="Krepps M."/>
            <person name="McGregor P.A."/>
            <person name="Hong C."/>
            <person name="Park K.H."/>
            <person name="Akmal A."/>
            <person name="Feldman A."/>
            <person name="Lin J.S."/>
            <person name="Chang W.E."/>
            <person name="Higgs B.W."/>
            <person name="Demirev P."/>
            <person name="Lindquist J."/>
            <person name="Liem A."/>
            <person name="Fochler E."/>
            <person name="Read T.D."/>
            <person name="Tapia R."/>
            <person name="Johnson S."/>
            <person name="Bishop-Lilly K.A."/>
            <person name="Detter C."/>
            <person name="Han C."/>
            <person name="Sozhamannan S."/>
            <person name="Rosenzweig C.N."/>
            <person name="Skowronski E.W."/>
        </authorList>
    </citation>
    <scope>NUCLEOTIDE SEQUENCE [LARGE SCALE GENOMIC DNA]</scope>
    <source>
        <strain evidence="6 7">PIT1</strain>
    </source>
</reference>
<gene>
    <name evidence="3" type="primary">rimP</name>
    <name evidence="6" type="ORF">CWI83_04030</name>
</gene>
<keyword evidence="7" id="KW-1185">Reference proteome</keyword>
<dbReference type="SUPFAM" id="SSF74942">
    <property type="entry name" value="YhbC-like, C-terminal domain"/>
    <property type="match status" value="1"/>
</dbReference>
<dbReference type="NCBIfam" id="NF000927">
    <property type="entry name" value="PRK00092.1-1"/>
    <property type="match status" value="1"/>
</dbReference>
<keyword evidence="1 3" id="KW-0963">Cytoplasm</keyword>
<dbReference type="RefSeq" id="WP_126826109.1">
    <property type="nucleotide sequence ID" value="NZ_PIQG01000002.1"/>
</dbReference>
<dbReference type="PANTHER" id="PTHR33867:SF1">
    <property type="entry name" value="RIBOSOME MATURATION FACTOR RIMP"/>
    <property type="match status" value="1"/>
</dbReference>
<evidence type="ECO:0000313" key="6">
    <source>
        <dbReference type="EMBL" id="RUO78215.1"/>
    </source>
</evidence>
<sequence>MARIEQRLSDLIEPAVAALGFELWGVEFVRAGKHSTLRVYIDKDDGISVDDCADVSHQVSSILDVEDPIKSEYYLEVSSPGMERPFFKAEQFATYLGEIAAVELTLAQQNKRKFKGVITAVEGDQIQFDIDGEPLTVAFSTIKKAHLIPQFD</sequence>
<dbReference type="EMBL" id="PIQG01000002">
    <property type="protein sequence ID" value="RUO78215.1"/>
    <property type="molecule type" value="Genomic_DNA"/>
</dbReference>
<dbReference type="AlphaFoldDB" id="A0A432ZJL3"/>
<comment type="similarity">
    <text evidence="3">Belongs to the RimP family.</text>
</comment>
<dbReference type="InterPro" id="IPR035956">
    <property type="entry name" value="RimP_N_sf"/>
</dbReference>
<dbReference type="OrthoDB" id="9805006at2"/>
<dbReference type="Gene3D" id="2.30.30.180">
    <property type="entry name" value="Ribosome maturation factor RimP, C-terminal domain"/>
    <property type="match status" value="1"/>
</dbReference>
<comment type="subcellular location">
    <subcellularLocation>
        <location evidence="3">Cytoplasm</location>
    </subcellularLocation>
</comment>
<name>A0A432ZJL3_9GAMM</name>
<dbReference type="GO" id="GO:0000028">
    <property type="term" value="P:ribosomal small subunit assembly"/>
    <property type="evidence" value="ECO:0007669"/>
    <property type="project" value="TreeGrafter"/>
</dbReference>
<dbReference type="HAMAP" id="MF_01077">
    <property type="entry name" value="RimP"/>
    <property type="match status" value="1"/>
</dbReference>
<dbReference type="InterPro" id="IPR028998">
    <property type="entry name" value="RimP_C"/>
</dbReference>
<evidence type="ECO:0000256" key="1">
    <source>
        <dbReference type="ARBA" id="ARBA00022490"/>
    </source>
</evidence>
<dbReference type="Gene3D" id="3.30.300.70">
    <property type="entry name" value="RimP-like superfamily, N-terminal"/>
    <property type="match status" value="1"/>
</dbReference>
<dbReference type="Pfam" id="PF17384">
    <property type="entry name" value="DUF150_C"/>
    <property type="match status" value="1"/>
</dbReference>
<evidence type="ECO:0000259" key="5">
    <source>
        <dbReference type="Pfam" id="PF17384"/>
    </source>
</evidence>
<accession>A0A432ZJL3</accession>
<comment type="function">
    <text evidence="3">Required for maturation of 30S ribosomal subunits.</text>
</comment>
<dbReference type="CDD" id="cd01734">
    <property type="entry name" value="YlxS_C"/>
    <property type="match status" value="1"/>
</dbReference>
<evidence type="ECO:0000313" key="7">
    <source>
        <dbReference type="Proteomes" id="UP000288279"/>
    </source>
</evidence>
<dbReference type="InterPro" id="IPR028989">
    <property type="entry name" value="RimP_N"/>
</dbReference>
<dbReference type="InterPro" id="IPR036847">
    <property type="entry name" value="RimP_C_sf"/>
</dbReference>
<dbReference type="SUPFAM" id="SSF75420">
    <property type="entry name" value="YhbC-like, N-terminal domain"/>
    <property type="match status" value="1"/>
</dbReference>
<feature type="domain" description="Ribosome maturation factor RimP N-terminal" evidence="4">
    <location>
        <begin position="11"/>
        <end position="83"/>
    </location>
</feature>
<comment type="caution">
    <text evidence="6">The sequence shown here is derived from an EMBL/GenBank/DDBJ whole genome shotgun (WGS) entry which is preliminary data.</text>
</comment>
<dbReference type="InterPro" id="IPR003728">
    <property type="entry name" value="Ribosome_maturation_RimP"/>
</dbReference>
<dbReference type="FunFam" id="3.30.300.70:FF:000001">
    <property type="entry name" value="Ribosome maturation factor RimP"/>
    <property type="match status" value="1"/>
</dbReference>
<dbReference type="Proteomes" id="UP000288279">
    <property type="component" value="Unassembled WGS sequence"/>
</dbReference>
<evidence type="ECO:0000259" key="4">
    <source>
        <dbReference type="Pfam" id="PF02576"/>
    </source>
</evidence>
<feature type="domain" description="Ribosome maturation factor RimP C-terminal" evidence="5">
    <location>
        <begin position="87"/>
        <end position="151"/>
    </location>
</feature>